<dbReference type="GO" id="GO:0000287">
    <property type="term" value="F:magnesium ion binding"/>
    <property type="evidence" value="ECO:0007669"/>
    <property type="project" value="TreeGrafter"/>
</dbReference>
<evidence type="ECO:0000256" key="1">
    <source>
        <dbReference type="ARBA" id="ARBA00007958"/>
    </source>
</evidence>
<dbReference type="Gene3D" id="3.30.70.1410">
    <property type="entry name" value="yhjk (haloacid dehalogenase-like hydrolase protein) domain"/>
    <property type="match status" value="1"/>
</dbReference>
<comment type="caution">
    <text evidence="4">The sequence shown here is derived from an EMBL/GenBank/DDBJ whole genome shotgun (WGS) entry which is preliminary data.</text>
</comment>
<dbReference type="EMBL" id="PPRF01000053">
    <property type="protein sequence ID" value="PNZ26491.1"/>
    <property type="molecule type" value="Genomic_DNA"/>
</dbReference>
<proteinExistence type="inferred from homology"/>
<dbReference type="GO" id="GO:0005829">
    <property type="term" value="C:cytosol"/>
    <property type="evidence" value="ECO:0007669"/>
    <property type="project" value="TreeGrafter"/>
</dbReference>
<accession>A0A2K3YLN9</accession>
<dbReference type="Pfam" id="PF05116">
    <property type="entry name" value="S6PP"/>
    <property type="match status" value="1"/>
</dbReference>
<evidence type="ECO:0000259" key="3">
    <source>
        <dbReference type="Pfam" id="PF05116"/>
    </source>
</evidence>
<dbReference type="SUPFAM" id="SSF56784">
    <property type="entry name" value="HAD-like"/>
    <property type="match status" value="1"/>
</dbReference>
<organism evidence="4 5">
    <name type="scientific">Staphylococcus rostri</name>
    <dbReference type="NCBI Taxonomy" id="522262"/>
    <lineage>
        <taxon>Bacteria</taxon>
        <taxon>Bacillati</taxon>
        <taxon>Bacillota</taxon>
        <taxon>Bacilli</taxon>
        <taxon>Bacillales</taxon>
        <taxon>Staphylococcaceae</taxon>
        <taxon>Staphylococcus</taxon>
    </lineage>
</organism>
<comment type="similarity">
    <text evidence="1">Belongs to the HAD-like hydrolase superfamily.</text>
</comment>
<dbReference type="AlphaFoldDB" id="A0A2K3YLN9"/>
<dbReference type="InterPro" id="IPR006379">
    <property type="entry name" value="HAD-SF_hydro_IIB"/>
</dbReference>
<dbReference type="InterPro" id="IPR006380">
    <property type="entry name" value="SPP-like_dom"/>
</dbReference>
<dbReference type="PANTHER" id="PTHR10000">
    <property type="entry name" value="PHOSPHOSERINE PHOSPHATASE"/>
    <property type="match status" value="1"/>
</dbReference>
<evidence type="ECO:0000313" key="5">
    <source>
        <dbReference type="Proteomes" id="UP000242752"/>
    </source>
</evidence>
<reference evidence="4 5" key="1">
    <citation type="submission" date="2017-08" db="EMBL/GenBank/DDBJ databases">
        <title>Draft genome sequences of 64 type strains of genus Staph aureus.</title>
        <authorList>
            <person name="Cole K."/>
            <person name="Golubchik T."/>
            <person name="Russell J."/>
            <person name="Foster D."/>
            <person name="Llewelyn M."/>
            <person name="Wilson D."/>
            <person name="Crook D."/>
            <person name="Paul J."/>
        </authorList>
    </citation>
    <scope>NUCLEOTIDE SEQUENCE [LARGE SCALE GENOMIC DNA]</scope>
    <source>
        <strain evidence="4 5">DSM 21968</strain>
    </source>
</reference>
<dbReference type="GO" id="GO:0016791">
    <property type="term" value="F:phosphatase activity"/>
    <property type="evidence" value="ECO:0007669"/>
    <property type="project" value="TreeGrafter"/>
</dbReference>
<dbReference type="Proteomes" id="UP000242752">
    <property type="component" value="Unassembled WGS sequence"/>
</dbReference>
<dbReference type="InterPro" id="IPR023214">
    <property type="entry name" value="HAD_sf"/>
</dbReference>
<dbReference type="OrthoDB" id="9781413at2"/>
<keyword evidence="2 4" id="KW-0378">Hydrolase</keyword>
<dbReference type="InterPro" id="IPR036412">
    <property type="entry name" value="HAD-like_sf"/>
</dbReference>
<keyword evidence="5" id="KW-1185">Reference proteome</keyword>
<name>A0A2K3YLN9_9STAP</name>
<protein>
    <submittedName>
        <fullName evidence="4">Hydrolase</fullName>
    </submittedName>
</protein>
<dbReference type="PANTHER" id="PTHR10000:SF57">
    <property type="entry name" value="KANOSAMINE-6-PHOSPHATE PHOSPHATASE"/>
    <property type="match status" value="1"/>
</dbReference>
<dbReference type="Gene3D" id="3.40.50.1000">
    <property type="entry name" value="HAD superfamily/HAD-like"/>
    <property type="match status" value="1"/>
</dbReference>
<dbReference type="RefSeq" id="WP_103358506.1">
    <property type="nucleotide sequence ID" value="NZ_CP113107.1"/>
</dbReference>
<sequence length="270" mass="31527">MTKRLILFDFDETYYKHATTEQDLPYLREMEALLEEVSTHQQAITAILTGSSLESVMAKMTKANMLYQPTHIFSDLASKMYTWHDNSYIESDAYKKEVLAERFVLDDILDIVHAFSHEHDVEFIPQKTFRMDDTHYNFYFYSLGDSQKDVIMLNRLIQYAEERNYTVKYNRCNPLAGDPDHAYDIDFLPKNAGKLFATQFLMNTYNISKSSVIGFGDSGNDDAFLSYINHAFVMLNSTDNHMRSKFKNTKYPYYKGITTHIKAFIDGHYD</sequence>
<evidence type="ECO:0000256" key="2">
    <source>
        <dbReference type="ARBA" id="ARBA00022801"/>
    </source>
</evidence>
<evidence type="ECO:0000313" key="4">
    <source>
        <dbReference type="EMBL" id="PNZ26491.1"/>
    </source>
</evidence>
<dbReference type="NCBIfam" id="TIGR01484">
    <property type="entry name" value="HAD-SF-IIB"/>
    <property type="match status" value="1"/>
</dbReference>
<gene>
    <name evidence="4" type="ORF">CD122_08215</name>
</gene>
<feature type="domain" description="Sucrose phosphatase-like" evidence="3">
    <location>
        <begin position="3"/>
        <end position="245"/>
    </location>
</feature>